<sequence length="300" mass="33715">MFNKRFFGEGSEDGGPGLEEEEHIDAIFKVLAYLYSFCVSDYVPYLRGVVDLDGHEKVMKENIGIIDRYHDPIIEERILELRDHHGLIKKEVDHEDLLDVFITLKDEDGNPLLSTEEIKAQITELMVATVDNPSNAVEWALAEMINQPKILGKAIEELDRVVGKERSDTTVANYFIPKGSHVLLSRSVLGRNPKAWPDETLKFKPERHLKDDDGSELVLTENDLRFISFSTGRRGCIGVTLGTSMTVMLFARLLQGFTWTAPPNESKIDLSEAEDSLALAKPLIAVAKPRLAKHVYPAET</sequence>
<evidence type="ECO:0000256" key="9">
    <source>
        <dbReference type="RuleBase" id="RU000461"/>
    </source>
</evidence>
<dbReference type="GO" id="GO:0020037">
    <property type="term" value="F:heme binding"/>
    <property type="evidence" value="ECO:0007669"/>
    <property type="project" value="InterPro"/>
</dbReference>
<keyword evidence="11" id="KW-1185">Reference proteome</keyword>
<proteinExistence type="inferred from homology"/>
<organism evidence="10 11">
    <name type="scientific">Acer saccharum</name>
    <name type="common">Sugar maple</name>
    <dbReference type="NCBI Taxonomy" id="4024"/>
    <lineage>
        <taxon>Eukaryota</taxon>
        <taxon>Viridiplantae</taxon>
        <taxon>Streptophyta</taxon>
        <taxon>Embryophyta</taxon>
        <taxon>Tracheophyta</taxon>
        <taxon>Spermatophyta</taxon>
        <taxon>Magnoliopsida</taxon>
        <taxon>eudicotyledons</taxon>
        <taxon>Gunneridae</taxon>
        <taxon>Pentapetalae</taxon>
        <taxon>rosids</taxon>
        <taxon>malvids</taxon>
        <taxon>Sapindales</taxon>
        <taxon>Sapindaceae</taxon>
        <taxon>Hippocastanoideae</taxon>
        <taxon>Acereae</taxon>
        <taxon>Acer</taxon>
    </lineage>
</organism>
<dbReference type="Gene3D" id="1.10.630.10">
    <property type="entry name" value="Cytochrome P450"/>
    <property type="match status" value="2"/>
</dbReference>
<dbReference type="GO" id="GO:0016705">
    <property type="term" value="F:oxidoreductase activity, acting on paired donors, with incorporation or reduction of molecular oxygen"/>
    <property type="evidence" value="ECO:0007669"/>
    <property type="project" value="InterPro"/>
</dbReference>
<dbReference type="InterPro" id="IPR017972">
    <property type="entry name" value="Cyt_P450_CS"/>
</dbReference>
<evidence type="ECO:0000256" key="7">
    <source>
        <dbReference type="ARBA" id="ARBA00023033"/>
    </source>
</evidence>
<comment type="similarity">
    <text evidence="2 9">Belongs to the cytochrome P450 family.</text>
</comment>
<keyword evidence="7 9" id="KW-0503">Monooxygenase</keyword>
<evidence type="ECO:0000256" key="3">
    <source>
        <dbReference type="ARBA" id="ARBA00022617"/>
    </source>
</evidence>
<dbReference type="Pfam" id="PF00067">
    <property type="entry name" value="p450"/>
    <property type="match status" value="1"/>
</dbReference>
<reference evidence="10" key="2">
    <citation type="submission" date="2023-06" db="EMBL/GenBank/DDBJ databases">
        <authorList>
            <person name="Swenson N.G."/>
            <person name="Wegrzyn J.L."/>
            <person name="Mcevoy S.L."/>
        </authorList>
    </citation>
    <scope>NUCLEOTIDE SEQUENCE</scope>
    <source>
        <strain evidence="10">NS2018</strain>
        <tissue evidence="10">Leaf</tissue>
    </source>
</reference>
<dbReference type="InterPro" id="IPR002401">
    <property type="entry name" value="Cyt_P450_E_grp-I"/>
</dbReference>
<evidence type="ECO:0000256" key="2">
    <source>
        <dbReference type="ARBA" id="ARBA00010617"/>
    </source>
</evidence>
<dbReference type="PRINTS" id="PR00463">
    <property type="entry name" value="EP450I"/>
</dbReference>
<dbReference type="GO" id="GO:0004497">
    <property type="term" value="F:monooxygenase activity"/>
    <property type="evidence" value="ECO:0007669"/>
    <property type="project" value="UniProtKB-KW"/>
</dbReference>
<evidence type="ECO:0000256" key="5">
    <source>
        <dbReference type="ARBA" id="ARBA00023002"/>
    </source>
</evidence>
<gene>
    <name evidence="10" type="ORF">LWI29_036530</name>
</gene>
<evidence type="ECO:0000256" key="4">
    <source>
        <dbReference type="ARBA" id="ARBA00022723"/>
    </source>
</evidence>
<keyword evidence="5 9" id="KW-0560">Oxidoreductase</keyword>
<name>A0AA39RZI9_ACESA</name>
<evidence type="ECO:0000313" key="11">
    <source>
        <dbReference type="Proteomes" id="UP001168877"/>
    </source>
</evidence>
<dbReference type="EMBL" id="JAUESC010000385">
    <property type="protein sequence ID" value="KAK0580110.1"/>
    <property type="molecule type" value="Genomic_DNA"/>
</dbReference>
<comment type="cofactor">
    <cofactor evidence="1 8">
        <name>heme</name>
        <dbReference type="ChEBI" id="CHEBI:30413"/>
    </cofactor>
</comment>
<accession>A0AA39RZI9</accession>
<keyword evidence="3 8" id="KW-0349">Heme</keyword>
<dbReference type="PANTHER" id="PTHR47944:SF19">
    <property type="entry name" value="CYTOCHROME P450 77A4"/>
    <property type="match status" value="1"/>
</dbReference>
<dbReference type="InterPro" id="IPR036396">
    <property type="entry name" value="Cyt_P450_sf"/>
</dbReference>
<keyword evidence="4 8" id="KW-0479">Metal-binding</keyword>
<keyword evidence="6 8" id="KW-0408">Iron</keyword>
<dbReference type="SUPFAM" id="SSF48264">
    <property type="entry name" value="Cytochrome P450"/>
    <property type="match status" value="1"/>
</dbReference>
<dbReference type="Proteomes" id="UP001168877">
    <property type="component" value="Unassembled WGS sequence"/>
</dbReference>
<dbReference type="PANTHER" id="PTHR47944">
    <property type="entry name" value="CYTOCHROME P450 98A9"/>
    <property type="match status" value="1"/>
</dbReference>
<evidence type="ECO:0000256" key="1">
    <source>
        <dbReference type="ARBA" id="ARBA00001971"/>
    </source>
</evidence>
<dbReference type="InterPro" id="IPR001128">
    <property type="entry name" value="Cyt_P450"/>
</dbReference>
<evidence type="ECO:0000256" key="8">
    <source>
        <dbReference type="PIRSR" id="PIRSR602401-1"/>
    </source>
</evidence>
<feature type="binding site" description="axial binding residue" evidence="8">
    <location>
        <position position="236"/>
    </location>
    <ligand>
        <name>heme</name>
        <dbReference type="ChEBI" id="CHEBI:30413"/>
    </ligand>
    <ligandPart>
        <name>Fe</name>
        <dbReference type="ChEBI" id="CHEBI:18248"/>
    </ligandPart>
</feature>
<comment type="caution">
    <text evidence="10">The sequence shown here is derived from an EMBL/GenBank/DDBJ whole genome shotgun (WGS) entry which is preliminary data.</text>
</comment>
<evidence type="ECO:0000256" key="6">
    <source>
        <dbReference type="ARBA" id="ARBA00023004"/>
    </source>
</evidence>
<dbReference type="GO" id="GO:0005506">
    <property type="term" value="F:iron ion binding"/>
    <property type="evidence" value="ECO:0007669"/>
    <property type="project" value="InterPro"/>
</dbReference>
<reference evidence="10" key="1">
    <citation type="journal article" date="2022" name="Plant J.">
        <title>Strategies of tolerance reflected in two North American maple genomes.</title>
        <authorList>
            <person name="McEvoy S.L."/>
            <person name="Sezen U.U."/>
            <person name="Trouern-Trend A."/>
            <person name="McMahon S.M."/>
            <person name="Schaberg P.G."/>
            <person name="Yang J."/>
            <person name="Wegrzyn J.L."/>
            <person name="Swenson N.G."/>
        </authorList>
    </citation>
    <scope>NUCLEOTIDE SEQUENCE</scope>
    <source>
        <strain evidence="10">NS2018</strain>
    </source>
</reference>
<evidence type="ECO:0008006" key="12">
    <source>
        <dbReference type="Google" id="ProtNLM"/>
    </source>
</evidence>
<evidence type="ECO:0000313" key="10">
    <source>
        <dbReference type="EMBL" id="KAK0580110.1"/>
    </source>
</evidence>
<dbReference type="AlphaFoldDB" id="A0AA39RZI9"/>
<protein>
    <recommendedName>
        <fullName evidence="12">Cytochrome P450</fullName>
    </recommendedName>
</protein>
<dbReference type="PROSITE" id="PS00086">
    <property type="entry name" value="CYTOCHROME_P450"/>
    <property type="match status" value="1"/>
</dbReference>